<dbReference type="Gene3D" id="1.10.10.10">
    <property type="entry name" value="Winged helix-like DNA-binding domain superfamily/Winged helix DNA-binding domain"/>
    <property type="match status" value="1"/>
</dbReference>
<comment type="caution">
    <text evidence="3">The sequence shown here is derived from an EMBL/GenBank/DDBJ whole genome shotgun (WGS) entry which is preliminary data.</text>
</comment>
<dbReference type="Pfam" id="PF01047">
    <property type="entry name" value="MarR"/>
    <property type="match status" value="1"/>
</dbReference>
<protein>
    <submittedName>
        <fullName evidence="3">MarR family transcriptional regulator</fullName>
    </submittedName>
</protein>
<proteinExistence type="predicted"/>
<dbReference type="SMART" id="SM00347">
    <property type="entry name" value="HTH_MARR"/>
    <property type="match status" value="1"/>
</dbReference>
<dbReference type="PANTHER" id="PTHR33164:SF99">
    <property type="entry name" value="MARR FAMILY REGULATORY PROTEIN"/>
    <property type="match status" value="1"/>
</dbReference>
<dbReference type="InterPro" id="IPR000835">
    <property type="entry name" value="HTH_MarR-typ"/>
</dbReference>
<sequence length="172" mass="18385">MSTPADGQGLGPEQLEVWASLATLMQRLPAALDAQLQRDSGLTHFEHGVLYALDTAPDRTLRMSTLAGYASSTLSRLSRAATRLEGRGWMRRSVDPTDGRYTLAHLTGSGHELVASATPAHHALVGRLVFDALTERQARQLGEIGRRLAESVSDAPAWRPAGSGTTDAEGGR</sequence>
<feature type="region of interest" description="Disordered" evidence="1">
    <location>
        <begin position="152"/>
        <end position="172"/>
    </location>
</feature>
<dbReference type="GO" id="GO:0006950">
    <property type="term" value="P:response to stress"/>
    <property type="evidence" value="ECO:0007669"/>
    <property type="project" value="TreeGrafter"/>
</dbReference>
<dbReference type="InterPro" id="IPR036390">
    <property type="entry name" value="WH_DNA-bd_sf"/>
</dbReference>
<dbReference type="InterPro" id="IPR039422">
    <property type="entry name" value="MarR/SlyA-like"/>
</dbReference>
<reference evidence="3 4" key="1">
    <citation type="submission" date="2018-08" db="EMBL/GenBank/DDBJ databases">
        <title>Genome Sequence of Clavibacter michiganensis Subspecies type strains, and the Atypical Peach-Colored Strains Isolated from Tomato.</title>
        <authorList>
            <person name="Osdaghi E."/>
            <person name="Portier P."/>
            <person name="Briand M."/>
            <person name="Jacques M.-A."/>
        </authorList>
    </citation>
    <scope>NUCLEOTIDE SEQUENCE [LARGE SCALE GENOMIC DNA]</scope>
    <source>
        <strain evidence="3 4">CFBP 8615</strain>
    </source>
</reference>
<dbReference type="GO" id="GO:0003700">
    <property type="term" value="F:DNA-binding transcription factor activity"/>
    <property type="evidence" value="ECO:0007669"/>
    <property type="project" value="InterPro"/>
</dbReference>
<feature type="domain" description="HTH marR-type" evidence="2">
    <location>
        <begin position="18"/>
        <end position="150"/>
    </location>
</feature>
<gene>
    <name evidence="3" type="ORF">DZG00_11805</name>
</gene>
<dbReference type="EMBL" id="QWGT01000195">
    <property type="protein sequence ID" value="RIJ49602.1"/>
    <property type="molecule type" value="Genomic_DNA"/>
</dbReference>
<dbReference type="PANTHER" id="PTHR33164">
    <property type="entry name" value="TRANSCRIPTIONAL REGULATOR, MARR FAMILY"/>
    <property type="match status" value="1"/>
</dbReference>
<dbReference type="AlphaFoldDB" id="A0A399T4A2"/>
<dbReference type="SUPFAM" id="SSF46785">
    <property type="entry name" value="Winged helix' DNA-binding domain"/>
    <property type="match status" value="1"/>
</dbReference>
<evidence type="ECO:0000313" key="4">
    <source>
        <dbReference type="Proteomes" id="UP000266484"/>
    </source>
</evidence>
<dbReference type="OrthoDB" id="8635520at2"/>
<evidence type="ECO:0000259" key="2">
    <source>
        <dbReference type="PROSITE" id="PS50995"/>
    </source>
</evidence>
<dbReference type="Proteomes" id="UP000266484">
    <property type="component" value="Unassembled WGS sequence"/>
</dbReference>
<evidence type="ECO:0000256" key="1">
    <source>
        <dbReference type="SAM" id="MobiDB-lite"/>
    </source>
</evidence>
<dbReference type="RefSeq" id="WP_119382587.1">
    <property type="nucleotide sequence ID" value="NZ_QWGT01000195.1"/>
</dbReference>
<dbReference type="InterPro" id="IPR036388">
    <property type="entry name" value="WH-like_DNA-bd_sf"/>
</dbReference>
<keyword evidence="4" id="KW-1185">Reference proteome</keyword>
<dbReference type="PROSITE" id="PS50995">
    <property type="entry name" value="HTH_MARR_2"/>
    <property type="match status" value="1"/>
</dbReference>
<accession>A0A399T4A2</accession>
<evidence type="ECO:0000313" key="3">
    <source>
        <dbReference type="EMBL" id="RIJ49602.1"/>
    </source>
</evidence>
<name>A0A399T4A2_9MICO</name>
<organism evidence="3 4">
    <name type="scientific">Clavibacter lycopersici</name>
    <dbReference type="NCBI Taxonomy" id="2301718"/>
    <lineage>
        <taxon>Bacteria</taxon>
        <taxon>Bacillati</taxon>
        <taxon>Actinomycetota</taxon>
        <taxon>Actinomycetes</taxon>
        <taxon>Micrococcales</taxon>
        <taxon>Microbacteriaceae</taxon>
        <taxon>Clavibacter</taxon>
    </lineage>
</organism>